<dbReference type="InterPro" id="IPR004680">
    <property type="entry name" value="Cit_transptr-like_dom"/>
</dbReference>
<evidence type="ECO:0000313" key="10">
    <source>
        <dbReference type="Proteomes" id="UP001165343"/>
    </source>
</evidence>
<accession>A0ABT0RFD4</accession>
<keyword evidence="6 7" id="KW-0472">Membrane</keyword>
<feature type="transmembrane region" description="Helical" evidence="7">
    <location>
        <begin position="269"/>
        <end position="287"/>
    </location>
</feature>
<reference evidence="9" key="1">
    <citation type="submission" date="2022-05" db="EMBL/GenBank/DDBJ databases">
        <authorList>
            <person name="Jo J.-H."/>
            <person name="Im W.-T."/>
        </authorList>
    </citation>
    <scope>NUCLEOTIDE SEQUENCE</scope>
    <source>
        <strain evidence="9">RG327</strain>
    </source>
</reference>
<dbReference type="RefSeq" id="WP_249867923.1">
    <property type="nucleotide sequence ID" value="NZ_JAMGBC010000001.1"/>
</dbReference>
<evidence type="ECO:0000256" key="6">
    <source>
        <dbReference type="ARBA" id="ARBA00023136"/>
    </source>
</evidence>
<evidence type="ECO:0000256" key="5">
    <source>
        <dbReference type="ARBA" id="ARBA00022989"/>
    </source>
</evidence>
<proteinExistence type="predicted"/>
<keyword evidence="4" id="KW-0677">Repeat</keyword>
<feature type="transmembrane region" description="Helical" evidence="7">
    <location>
        <begin position="418"/>
        <end position="438"/>
    </location>
</feature>
<feature type="domain" description="Citrate transporter-like" evidence="8">
    <location>
        <begin position="18"/>
        <end position="374"/>
    </location>
</feature>
<organism evidence="9 10">
    <name type="scientific">Sphingomonas anseongensis</name>
    <dbReference type="NCBI Taxonomy" id="2908207"/>
    <lineage>
        <taxon>Bacteria</taxon>
        <taxon>Pseudomonadati</taxon>
        <taxon>Pseudomonadota</taxon>
        <taxon>Alphaproteobacteria</taxon>
        <taxon>Sphingomonadales</taxon>
        <taxon>Sphingomonadaceae</taxon>
        <taxon>Sphingomonas</taxon>
    </lineage>
</organism>
<keyword evidence="10" id="KW-1185">Reference proteome</keyword>
<feature type="transmembrane region" description="Helical" evidence="7">
    <location>
        <begin position="173"/>
        <end position="195"/>
    </location>
</feature>
<protein>
    <submittedName>
        <fullName evidence="9">SLC13 family permease</fullName>
    </submittedName>
</protein>
<evidence type="ECO:0000256" key="3">
    <source>
        <dbReference type="ARBA" id="ARBA00022692"/>
    </source>
</evidence>
<name>A0ABT0RFD4_9SPHN</name>
<feature type="transmembrane region" description="Helical" evidence="7">
    <location>
        <begin position="28"/>
        <end position="44"/>
    </location>
</feature>
<keyword evidence="2" id="KW-0813">Transport</keyword>
<feature type="transmembrane region" description="Helical" evidence="7">
    <location>
        <begin position="51"/>
        <end position="70"/>
    </location>
</feature>
<comment type="subcellular location">
    <subcellularLocation>
        <location evidence="1">Membrane</location>
        <topology evidence="1">Multi-pass membrane protein</topology>
    </subcellularLocation>
</comment>
<dbReference type="Proteomes" id="UP001165343">
    <property type="component" value="Unassembled WGS sequence"/>
</dbReference>
<evidence type="ECO:0000256" key="7">
    <source>
        <dbReference type="SAM" id="Phobius"/>
    </source>
</evidence>
<keyword evidence="5 7" id="KW-1133">Transmembrane helix</keyword>
<feature type="transmembrane region" description="Helical" evidence="7">
    <location>
        <begin position="379"/>
        <end position="398"/>
    </location>
</feature>
<evidence type="ECO:0000313" key="9">
    <source>
        <dbReference type="EMBL" id="MCL6679000.1"/>
    </source>
</evidence>
<evidence type="ECO:0000256" key="1">
    <source>
        <dbReference type="ARBA" id="ARBA00004141"/>
    </source>
</evidence>
<evidence type="ECO:0000256" key="2">
    <source>
        <dbReference type="ARBA" id="ARBA00022448"/>
    </source>
</evidence>
<feature type="transmembrane region" description="Helical" evidence="7">
    <location>
        <begin position="299"/>
        <end position="318"/>
    </location>
</feature>
<dbReference type="PANTHER" id="PTHR43652">
    <property type="entry name" value="BASIC AMINO ACID ANTIPORTER YFCC-RELATED"/>
    <property type="match status" value="1"/>
</dbReference>
<dbReference type="Pfam" id="PF03600">
    <property type="entry name" value="CitMHS"/>
    <property type="match status" value="1"/>
</dbReference>
<sequence>MTLEQIITLLVLAAVVAALIQDKMRADIVALAGAAVLLMAGVVRPVEVEGAFASPAIIALASLFVIAYAMELSGLLDAAIGKLVALCRRIGVAGLWVLIGLAGAASAFLNNTPIVVLGAPVVRDVAKSLNRSPKCYLIPLSYAAVLGGCCTLIGTSTNLLVNDMATVAGQPRFGMFEITPVGLAVSIAGGLYLFFFTSKLIKAGENGASDVDEAVSKAEDFREPGLAGGLVGRAGPFAKKSELRPWAALASSLTFVGVVALASFNVAPIAAAAFAGAVLLILMRVITADEAYRGLRPEVLMLIAGMVVLGIALDQTGLAESATHALIGTMEGMSPLLALIILYGVTLFATELLSNATVAVLFTPVAVSMADAFSVSPRPFLVAVMVAASAAFATPFGYQTNVLVYQMGGYSYLDFLKIGLPLNLITWAAAVVAIQIYFPF</sequence>
<feature type="transmembrane region" description="Helical" evidence="7">
    <location>
        <begin position="90"/>
        <end position="119"/>
    </location>
</feature>
<feature type="transmembrane region" description="Helical" evidence="7">
    <location>
        <begin position="140"/>
        <end position="161"/>
    </location>
</feature>
<keyword evidence="3 7" id="KW-0812">Transmembrane</keyword>
<dbReference type="EMBL" id="JAMGBC010000001">
    <property type="protein sequence ID" value="MCL6679000.1"/>
    <property type="molecule type" value="Genomic_DNA"/>
</dbReference>
<dbReference type="InterPro" id="IPR051679">
    <property type="entry name" value="DASS-Related_Transporters"/>
</dbReference>
<evidence type="ECO:0000259" key="8">
    <source>
        <dbReference type="Pfam" id="PF03600"/>
    </source>
</evidence>
<feature type="transmembrane region" description="Helical" evidence="7">
    <location>
        <begin position="338"/>
        <end position="367"/>
    </location>
</feature>
<gene>
    <name evidence="9" type="ORF">LZ519_06675</name>
</gene>
<dbReference type="PANTHER" id="PTHR43652:SF2">
    <property type="entry name" value="BASIC AMINO ACID ANTIPORTER YFCC-RELATED"/>
    <property type="match status" value="1"/>
</dbReference>
<comment type="caution">
    <text evidence="9">The sequence shown here is derived from an EMBL/GenBank/DDBJ whole genome shotgun (WGS) entry which is preliminary data.</text>
</comment>
<evidence type="ECO:0000256" key="4">
    <source>
        <dbReference type="ARBA" id="ARBA00022737"/>
    </source>
</evidence>